<organism evidence="4 5">
    <name type="scientific">Mycolicibacterium helvum</name>
    <dbReference type="NCBI Taxonomy" id="1534349"/>
    <lineage>
        <taxon>Bacteria</taxon>
        <taxon>Bacillati</taxon>
        <taxon>Actinomycetota</taxon>
        <taxon>Actinomycetes</taxon>
        <taxon>Mycobacteriales</taxon>
        <taxon>Mycobacteriaceae</taxon>
        <taxon>Mycolicibacterium</taxon>
    </lineage>
</organism>
<feature type="domain" description="Dihydrodipicolinate reductase N-terminal" evidence="3">
    <location>
        <begin position="4"/>
        <end position="76"/>
    </location>
</feature>
<reference evidence="4 5" key="1">
    <citation type="journal article" date="2019" name="Emerg. Microbes Infect.">
        <title>Comprehensive subspecies identification of 175 nontuberculous mycobacteria species based on 7547 genomic profiles.</title>
        <authorList>
            <person name="Matsumoto Y."/>
            <person name="Kinjo T."/>
            <person name="Motooka D."/>
            <person name="Nabeya D."/>
            <person name="Jung N."/>
            <person name="Uechi K."/>
            <person name="Horii T."/>
            <person name="Iida T."/>
            <person name="Fujita J."/>
            <person name="Nakamura S."/>
        </authorList>
    </citation>
    <scope>NUCLEOTIDE SEQUENCE [LARGE SCALE GENOMIC DNA]</scope>
    <source>
        <strain evidence="4 5">JCM 30396</strain>
    </source>
</reference>
<accession>A0A7I7SYJ2</accession>
<name>A0A7I7SYJ2_9MYCO</name>
<keyword evidence="1" id="KW-0521">NADP</keyword>
<evidence type="ECO:0000259" key="3">
    <source>
        <dbReference type="Pfam" id="PF01113"/>
    </source>
</evidence>
<keyword evidence="2" id="KW-0560">Oxidoreductase</keyword>
<dbReference type="InterPro" id="IPR036291">
    <property type="entry name" value="NAD(P)-bd_dom_sf"/>
</dbReference>
<dbReference type="GO" id="GO:0009089">
    <property type="term" value="P:lysine biosynthetic process via diaminopimelate"/>
    <property type="evidence" value="ECO:0007669"/>
    <property type="project" value="InterPro"/>
</dbReference>
<dbReference type="GO" id="GO:0008839">
    <property type="term" value="F:4-hydroxy-tetrahydrodipicolinate reductase"/>
    <property type="evidence" value="ECO:0007669"/>
    <property type="project" value="InterPro"/>
</dbReference>
<evidence type="ECO:0000256" key="1">
    <source>
        <dbReference type="ARBA" id="ARBA00022857"/>
    </source>
</evidence>
<proteinExistence type="predicted"/>
<dbReference type="Proteomes" id="UP000467148">
    <property type="component" value="Chromosome"/>
</dbReference>
<dbReference type="Gene3D" id="3.40.50.720">
    <property type="entry name" value="NAD(P)-binding Rossmann-like Domain"/>
    <property type="match status" value="1"/>
</dbReference>
<dbReference type="KEGG" id="mhev:MHEL_00160"/>
<dbReference type="Pfam" id="PF01113">
    <property type="entry name" value="DapB_N"/>
    <property type="match status" value="1"/>
</dbReference>
<protein>
    <recommendedName>
        <fullName evidence="3">Dihydrodipicolinate reductase N-terminal domain-containing protein</fullName>
    </recommendedName>
</protein>
<evidence type="ECO:0000313" key="4">
    <source>
        <dbReference type="EMBL" id="BBY61773.1"/>
    </source>
</evidence>
<dbReference type="InterPro" id="IPR000846">
    <property type="entry name" value="DapB_N"/>
</dbReference>
<dbReference type="SUPFAM" id="SSF51735">
    <property type="entry name" value="NAD(P)-binding Rossmann-fold domains"/>
    <property type="match status" value="1"/>
</dbReference>
<dbReference type="EMBL" id="AP022596">
    <property type="protein sequence ID" value="BBY61773.1"/>
    <property type="molecule type" value="Genomic_DNA"/>
</dbReference>
<sequence length="118" mass="12550">MAKRIVIWGTGFVGRMVIPEVLAHPEFELVGVGVSNPAKVGVDVGTICDLPEIGLAATDDVDALIALKPDALVHYGPTAAHADANIDLISRFLRAGIDVCSTAMTPWVWPKMHLNPPN</sequence>
<gene>
    <name evidence="4" type="ORF">MHEL_00160</name>
</gene>
<evidence type="ECO:0000256" key="2">
    <source>
        <dbReference type="ARBA" id="ARBA00023002"/>
    </source>
</evidence>
<evidence type="ECO:0000313" key="5">
    <source>
        <dbReference type="Proteomes" id="UP000467148"/>
    </source>
</evidence>
<keyword evidence="5" id="KW-1185">Reference proteome</keyword>
<dbReference type="AlphaFoldDB" id="A0A7I7SYJ2"/>